<dbReference type="EMBL" id="MFYX01000089">
    <property type="protein sequence ID" value="OGK03475.1"/>
    <property type="molecule type" value="Genomic_DNA"/>
</dbReference>
<gene>
    <name evidence="1" type="ORF">A2519_15685</name>
</gene>
<accession>A0A1F7F9Z3</accession>
<reference evidence="1 2" key="1">
    <citation type="journal article" date="2016" name="Nat. Commun.">
        <title>Thousands of microbial genomes shed light on interconnected biogeochemical processes in an aquifer system.</title>
        <authorList>
            <person name="Anantharaman K."/>
            <person name="Brown C.T."/>
            <person name="Hug L.A."/>
            <person name="Sharon I."/>
            <person name="Castelle C.J."/>
            <person name="Probst A.J."/>
            <person name="Thomas B.C."/>
            <person name="Singh A."/>
            <person name="Wilkins M.J."/>
            <person name="Karaoz U."/>
            <person name="Brodie E.L."/>
            <person name="Williams K.H."/>
            <person name="Hubbard S.S."/>
            <person name="Banfield J.F."/>
        </authorList>
    </citation>
    <scope>NUCLEOTIDE SEQUENCE [LARGE SCALE GENOMIC DNA]</scope>
</reference>
<evidence type="ECO:0008006" key="3">
    <source>
        <dbReference type="Google" id="ProtNLM"/>
    </source>
</evidence>
<sequence length="321" mass="35946">MKTTLCSMILVLVSVFSGYGKPLDLALGARPQGMGSAFIAIADDANASYWNPAAMALVSRLEFSVSNLLNQEFLGVNVNILNGIVPLPGLGTLGFSWQMVNAGLEEGDPDNELDFREDHWQEHVFSLSIARKLWDKLLVFRNTSMGITLDRYMYSTDFYDGAGLGFDLSVFTLLPYDIRFGLMARSLAAEMEGEMFDPEFRAGLGYELTIKEINRLVFASDIALKKNIEYANTPELEFRNMNFKVFEGVEYSFLKIKDFTPALRLGTNLTPLNDRGGIWAYACGGIGATYKNYRIDYAFIYNSKPELGLGTRHHVAISFFR</sequence>
<protein>
    <recommendedName>
        <fullName evidence="3">PorV/PorQ family protein</fullName>
    </recommendedName>
</protein>
<organism evidence="1 2">
    <name type="scientific">Candidatus Raymondbacteria bacterium RIFOXYD12_FULL_49_13</name>
    <dbReference type="NCBI Taxonomy" id="1817890"/>
    <lineage>
        <taxon>Bacteria</taxon>
        <taxon>Raymondiibacteriota</taxon>
    </lineage>
</organism>
<proteinExistence type="predicted"/>
<dbReference type="Gene3D" id="2.40.160.60">
    <property type="entry name" value="Outer membrane protein transport protein (OMPP1/FadL/TodX)"/>
    <property type="match status" value="1"/>
</dbReference>
<dbReference type="Proteomes" id="UP000179243">
    <property type="component" value="Unassembled WGS sequence"/>
</dbReference>
<evidence type="ECO:0000313" key="2">
    <source>
        <dbReference type="Proteomes" id="UP000179243"/>
    </source>
</evidence>
<comment type="caution">
    <text evidence="1">The sequence shown here is derived from an EMBL/GenBank/DDBJ whole genome shotgun (WGS) entry which is preliminary data.</text>
</comment>
<name>A0A1F7F9Z3_UNCRA</name>
<evidence type="ECO:0000313" key="1">
    <source>
        <dbReference type="EMBL" id="OGK03475.1"/>
    </source>
</evidence>
<dbReference type="AlphaFoldDB" id="A0A1F7F9Z3"/>